<comment type="similarity">
    <text evidence="2">Belongs to the bacterial solute-binding protein 5 family.</text>
</comment>
<dbReference type="Gene3D" id="3.40.190.10">
    <property type="entry name" value="Periplasmic binding protein-like II"/>
    <property type="match status" value="1"/>
</dbReference>
<dbReference type="PROSITE" id="PS51257">
    <property type="entry name" value="PROKAR_LIPOPROTEIN"/>
    <property type="match status" value="1"/>
</dbReference>
<dbReference type="CDD" id="cd08504">
    <property type="entry name" value="PBP2_OppA"/>
    <property type="match status" value="1"/>
</dbReference>
<evidence type="ECO:0000256" key="2">
    <source>
        <dbReference type="ARBA" id="ARBA00005695"/>
    </source>
</evidence>
<dbReference type="InterPro" id="IPR039424">
    <property type="entry name" value="SBP_5"/>
</dbReference>
<dbReference type="Gene3D" id="3.90.76.10">
    <property type="entry name" value="Dipeptide-binding Protein, Domain 1"/>
    <property type="match status" value="1"/>
</dbReference>
<dbReference type="PIRSF" id="PIRSF002741">
    <property type="entry name" value="MppA"/>
    <property type="match status" value="1"/>
</dbReference>
<dbReference type="Gene3D" id="3.10.105.10">
    <property type="entry name" value="Dipeptide-binding Protein, Domain 3"/>
    <property type="match status" value="1"/>
</dbReference>
<comment type="caution">
    <text evidence="7">The sequence shown here is derived from an EMBL/GenBank/DDBJ whole genome shotgun (WGS) entry which is preliminary data.</text>
</comment>
<keyword evidence="3" id="KW-0813">Transport</keyword>
<dbReference type="SUPFAM" id="SSF53850">
    <property type="entry name" value="Periplasmic binding protein-like II"/>
    <property type="match status" value="1"/>
</dbReference>
<feature type="signal peptide" evidence="5">
    <location>
        <begin position="1"/>
        <end position="22"/>
    </location>
</feature>
<evidence type="ECO:0000256" key="4">
    <source>
        <dbReference type="ARBA" id="ARBA00022729"/>
    </source>
</evidence>
<dbReference type="InterPro" id="IPR030678">
    <property type="entry name" value="Peptide/Ni-bd"/>
</dbReference>
<evidence type="ECO:0000256" key="3">
    <source>
        <dbReference type="ARBA" id="ARBA00022448"/>
    </source>
</evidence>
<gene>
    <name evidence="7" type="ORF">P9271_17890</name>
</gene>
<protein>
    <submittedName>
        <fullName evidence="7">Peptide ABC transporter substrate-binding protein</fullName>
    </submittedName>
</protein>
<feature type="chain" id="PRO_5045214842" evidence="5">
    <location>
        <begin position="23"/>
        <end position="556"/>
    </location>
</feature>
<accession>A0ABU6P1F8</accession>
<keyword evidence="4 5" id="KW-0732">Signal</keyword>
<comment type="subcellular location">
    <subcellularLocation>
        <location evidence="1">Cell envelope</location>
    </subcellularLocation>
</comment>
<dbReference type="RefSeq" id="WP_328015668.1">
    <property type="nucleotide sequence ID" value="NZ_JARTFS010000013.1"/>
</dbReference>
<organism evidence="7 8">
    <name type="scientific">Metabacillus fastidiosus</name>
    <dbReference type="NCBI Taxonomy" id="1458"/>
    <lineage>
        <taxon>Bacteria</taxon>
        <taxon>Bacillati</taxon>
        <taxon>Bacillota</taxon>
        <taxon>Bacilli</taxon>
        <taxon>Bacillales</taxon>
        <taxon>Bacillaceae</taxon>
        <taxon>Metabacillus</taxon>
    </lineage>
</organism>
<dbReference type="Proteomes" id="UP001342826">
    <property type="component" value="Unassembled WGS sequence"/>
</dbReference>
<keyword evidence="8" id="KW-1185">Reference proteome</keyword>
<dbReference type="PANTHER" id="PTHR30290:SF10">
    <property type="entry name" value="PERIPLASMIC OLIGOPEPTIDE-BINDING PROTEIN-RELATED"/>
    <property type="match status" value="1"/>
</dbReference>
<dbReference type="PANTHER" id="PTHR30290">
    <property type="entry name" value="PERIPLASMIC BINDING COMPONENT OF ABC TRANSPORTER"/>
    <property type="match status" value="1"/>
</dbReference>
<evidence type="ECO:0000256" key="5">
    <source>
        <dbReference type="SAM" id="SignalP"/>
    </source>
</evidence>
<sequence length="556" mass="62297">MKRQKLILILVVSLVFSIFVTACGNGNEEGTAGKTAAQELKALELQSIPSMDSVMAQDTVSFTTMNNVMEGLYRLDPDQNVVEGMAEGEPEVSKDGTVYTFKIRNTKWSNGDPVTANDFVYAWQRAIDPKIASPYGPYMMDGKIKGAAEISAAGANKTDYDVSSLGVKAVDDKTLQVTLERPIPYFKSLMAFPTFYPQNKKFVEEQGEDYGKTADNLVFNGPFVLSDWKGSTAAEWTYSKNKDYWDADTVKLEKVQWNVLKDPQAAANALETGEADITPKLSSDIVPQYEDDKRLVKWLEPTVFWLKMNQKDNKALQNTDIRKAVAQAINKKDFVDSILNNGSIVANYAVPREFVKNEETGKDFREINGDKLLPYNVDNAKKAWDKGLAAIGTEAVELRYLTDDTENAKKTAEYIKNQLETNLPGLTLKVESVPFSVRIDRENSQDYDLQMAGWGPDYLDPMTFSDLWLTGGGNNKMNYSNSKYDQLVKDAQTTLAQKPVERYEALAKAEKVLLEEDAAIAPIYQRSSNLLVSEKVENFTHHLVGPEYSYKWTSVK</sequence>
<name>A0ABU6P1F8_9BACI</name>
<evidence type="ECO:0000256" key="1">
    <source>
        <dbReference type="ARBA" id="ARBA00004196"/>
    </source>
</evidence>
<proteinExistence type="inferred from homology"/>
<feature type="domain" description="Solute-binding protein family 5" evidence="6">
    <location>
        <begin position="81"/>
        <end position="475"/>
    </location>
</feature>
<reference evidence="7 8" key="1">
    <citation type="submission" date="2023-03" db="EMBL/GenBank/DDBJ databases">
        <title>Bacillus Genome Sequencing.</title>
        <authorList>
            <person name="Dunlap C."/>
        </authorList>
    </citation>
    <scope>NUCLEOTIDE SEQUENCE [LARGE SCALE GENOMIC DNA]</scope>
    <source>
        <strain evidence="7 8">NRS-1717</strain>
    </source>
</reference>
<evidence type="ECO:0000259" key="6">
    <source>
        <dbReference type="Pfam" id="PF00496"/>
    </source>
</evidence>
<evidence type="ECO:0000313" key="8">
    <source>
        <dbReference type="Proteomes" id="UP001342826"/>
    </source>
</evidence>
<dbReference type="EMBL" id="JARTFS010000013">
    <property type="protein sequence ID" value="MED4403184.1"/>
    <property type="molecule type" value="Genomic_DNA"/>
</dbReference>
<dbReference type="Pfam" id="PF00496">
    <property type="entry name" value="SBP_bac_5"/>
    <property type="match status" value="1"/>
</dbReference>
<evidence type="ECO:0000313" key="7">
    <source>
        <dbReference type="EMBL" id="MED4403184.1"/>
    </source>
</evidence>
<dbReference type="InterPro" id="IPR000914">
    <property type="entry name" value="SBP_5_dom"/>
</dbReference>